<sequence>KLLLTAFHLALENDAEAVIWKDTYRVIEDYRGKLSSMYKKGASNTADESAPIIKDFNAFLNEATSFYLELVKELDKTFGVDISTQIKQQNDPLFGTISIFNFC</sequence>
<protein>
    <submittedName>
        <fullName evidence="1">Smg-6, nonsense mediated mRNA decay factor</fullName>
    </submittedName>
</protein>
<proteinExistence type="predicted"/>
<reference evidence="1" key="1">
    <citation type="submission" date="2022-04" db="EMBL/GenBank/DDBJ databases">
        <title>Genome of the entomopathogenic fungus Entomophthora muscae.</title>
        <authorList>
            <person name="Elya C."/>
            <person name="Lovett B.R."/>
            <person name="Lee E."/>
            <person name="Macias A.M."/>
            <person name="Hajek A.E."/>
            <person name="De Bivort B.L."/>
            <person name="Kasson M.T."/>
            <person name="De Fine Licht H.H."/>
            <person name="Stajich J.E."/>
        </authorList>
    </citation>
    <scope>NUCLEOTIDE SEQUENCE</scope>
    <source>
        <strain evidence="1">Berkeley</strain>
    </source>
</reference>
<name>A0ACC2TL14_9FUNG</name>
<accession>A0ACC2TL14</accession>
<gene>
    <name evidence="1" type="primary">SMG6</name>
    <name evidence="1" type="ORF">DSO57_1037517</name>
</gene>
<evidence type="ECO:0000313" key="2">
    <source>
        <dbReference type="Proteomes" id="UP001165960"/>
    </source>
</evidence>
<feature type="non-terminal residue" evidence="1">
    <location>
        <position position="1"/>
    </location>
</feature>
<evidence type="ECO:0000313" key="1">
    <source>
        <dbReference type="EMBL" id="KAJ9075292.1"/>
    </source>
</evidence>
<keyword evidence="2" id="KW-1185">Reference proteome</keyword>
<comment type="caution">
    <text evidence="1">The sequence shown here is derived from an EMBL/GenBank/DDBJ whole genome shotgun (WGS) entry which is preliminary data.</text>
</comment>
<dbReference type="Proteomes" id="UP001165960">
    <property type="component" value="Unassembled WGS sequence"/>
</dbReference>
<organism evidence="1 2">
    <name type="scientific">Entomophthora muscae</name>
    <dbReference type="NCBI Taxonomy" id="34485"/>
    <lineage>
        <taxon>Eukaryota</taxon>
        <taxon>Fungi</taxon>
        <taxon>Fungi incertae sedis</taxon>
        <taxon>Zoopagomycota</taxon>
        <taxon>Entomophthoromycotina</taxon>
        <taxon>Entomophthoromycetes</taxon>
        <taxon>Entomophthorales</taxon>
        <taxon>Entomophthoraceae</taxon>
        <taxon>Entomophthora</taxon>
    </lineage>
</organism>
<dbReference type="EMBL" id="QTSX02002536">
    <property type="protein sequence ID" value="KAJ9075292.1"/>
    <property type="molecule type" value="Genomic_DNA"/>
</dbReference>